<dbReference type="GO" id="GO:0004477">
    <property type="term" value="F:methenyltetrahydrofolate cyclohydrolase activity"/>
    <property type="evidence" value="ECO:0007669"/>
    <property type="project" value="UniProtKB-UniRule"/>
</dbReference>
<protein>
    <recommendedName>
        <fullName evidence="12">Bifunctional protein FolD</fullName>
    </recommendedName>
    <domain>
        <recommendedName>
            <fullName evidence="12">Methylenetetrahydrofolate dehydrogenase</fullName>
            <ecNumber evidence="12">1.5.1.5</ecNumber>
        </recommendedName>
    </domain>
    <domain>
        <recommendedName>
            <fullName evidence="12">Methenyltetrahydrofolate cyclohydrolase</fullName>
            <ecNumber evidence="12">3.5.4.9</ecNumber>
        </recommendedName>
    </domain>
</protein>
<sequence>MILLDGKATAAAIRSELKDKVAAQEARGIRTPGLAVILVGEDPASQVYVRNKEKACENVGIRSLAYRLPADSTQDAVEGLIRELNARDDVDGILLQLPLPKGLDSQACLDLIAPDKDVDGFHPVNMGRLALGLPGFAPCTPAGVIELLRRHNVTTSGKRAVVIGRSNIVGKPMAMMLWGYGDFANATVTVCHSRTPELAKLCAEADILVAAIGRPHFVTADMVKDGAVVVDVGINRTDDGLVGDCDFAAIKDKVSAITPVPGGVGPMTIAMLLVNTVKACENHLGLAN</sequence>
<keyword evidence="6 12" id="KW-0378">Hydrolase</keyword>
<keyword evidence="4 12" id="KW-0028">Amino-acid biosynthesis</keyword>
<dbReference type="PANTHER" id="PTHR48099:SF5">
    <property type="entry name" value="C-1-TETRAHYDROFOLATE SYNTHASE, CYTOPLASMIC"/>
    <property type="match status" value="1"/>
</dbReference>
<dbReference type="EMBL" id="JAATJA010000002">
    <property type="protein sequence ID" value="NJB68593.1"/>
    <property type="molecule type" value="Genomic_DNA"/>
</dbReference>
<evidence type="ECO:0000259" key="14">
    <source>
        <dbReference type="Pfam" id="PF02882"/>
    </source>
</evidence>
<dbReference type="PANTHER" id="PTHR48099">
    <property type="entry name" value="C-1-TETRAHYDROFOLATE SYNTHASE, CYTOPLASMIC-RELATED"/>
    <property type="match status" value="1"/>
</dbReference>
<dbReference type="GO" id="GO:0006164">
    <property type="term" value="P:purine nucleotide biosynthetic process"/>
    <property type="evidence" value="ECO:0007669"/>
    <property type="project" value="UniProtKB-KW"/>
</dbReference>
<keyword evidence="16" id="KW-1185">Reference proteome</keyword>
<comment type="subunit">
    <text evidence="2 12">Homodimer.</text>
</comment>
<feature type="binding site" evidence="12">
    <location>
        <begin position="164"/>
        <end position="166"/>
    </location>
    <ligand>
        <name>NADP(+)</name>
        <dbReference type="ChEBI" id="CHEBI:58349"/>
    </ligand>
</feature>
<dbReference type="GO" id="GO:0009086">
    <property type="term" value="P:methionine biosynthetic process"/>
    <property type="evidence" value="ECO:0007669"/>
    <property type="project" value="UniProtKB-KW"/>
</dbReference>
<dbReference type="Proteomes" id="UP000580856">
    <property type="component" value="Unassembled WGS sequence"/>
</dbReference>
<organism evidence="15 16">
    <name type="scientific">Desulfobaculum xiamenense</name>
    <dbReference type="NCBI Taxonomy" id="995050"/>
    <lineage>
        <taxon>Bacteria</taxon>
        <taxon>Pseudomonadati</taxon>
        <taxon>Thermodesulfobacteriota</taxon>
        <taxon>Desulfovibrionia</taxon>
        <taxon>Desulfovibrionales</taxon>
        <taxon>Desulfovibrionaceae</taxon>
        <taxon>Desulfobaculum</taxon>
    </lineage>
</organism>
<dbReference type="AlphaFoldDB" id="A0A846QQG4"/>
<name>A0A846QQG4_9BACT</name>
<comment type="caution">
    <text evidence="12">Lacks conserved residue(s) required for the propagation of feature annotation.</text>
</comment>
<dbReference type="PROSITE" id="PS00767">
    <property type="entry name" value="THF_DHG_CYH_2"/>
    <property type="match status" value="1"/>
</dbReference>
<evidence type="ECO:0000313" key="15">
    <source>
        <dbReference type="EMBL" id="NJB68593.1"/>
    </source>
</evidence>
<evidence type="ECO:0000256" key="4">
    <source>
        <dbReference type="ARBA" id="ARBA00022605"/>
    </source>
</evidence>
<dbReference type="GO" id="GO:0004488">
    <property type="term" value="F:methylenetetrahydrofolate dehydrogenase (NADP+) activity"/>
    <property type="evidence" value="ECO:0007669"/>
    <property type="project" value="UniProtKB-UniRule"/>
</dbReference>
<dbReference type="InterPro" id="IPR020630">
    <property type="entry name" value="THF_DH/CycHdrlase_cat_dom"/>
</dbReference>
<dbReference type="InterPro" id="IPR046346">
    <property type="entry name" value="Aminoacid_DH-like_N_sf"/>
</dbReference>
<dbReference type="NCBIfam" id="NF008058">
    <property type="entry name" value="PRK10792.1"/>
    <property type="match status" value="1"/>
</dbReference>
<evidence type="ECO:0000256" key="5">
    <source>
        <dbReference type="ARBA" id="ARBA00022755"/>
    </source>
</evidence>
<dbReference type="FunFam" id="3.40.50.720:FF:000189">
    <property type="entry name" value="Bifunctional protein FolD"/>
    <property type="match status" value="1"/>
</dbReference>
<evidence type="ECO:0000256" key="6">
    <source>
        <dbReference type="ARBA" id="ARBA00022801"/>
    </source>
</evidence>
<accession>A0A846QQG4</accession>
<evidence type="ECO:0000256" key="7">
    <source>
        <dbReference type="ARBA" id="ARBA00022857"/>
    </source>
</evidence>
<keyword evidence="8 12" id="KW-0560">Oxidoreductase</keyword>
<evidence type="ECO:0000256" key="3">
    <source>
        <dbReference type="ARBA" id="ARBA00022563"/>
    </source>
</evidence>
<comment type="pathway">
    <text evidence="1 12">One-carbon metabolism; tetrahydrofolate interconversion.</text>
</comment>
<dbReference type="Gene3D" id="3.40.50.720">
    <property type="entry name" value="NAD(P)-binding Rossmann-like Domain"/>
    <property type="match status" value="1"/>
</dbReference>
<keyword evidence="10 12" id="KW-0486">Methionine biosynthesis</keyword>
<dbReference type="SUPFAM" id="SSF51735">
    <property type="entry name" value="NAD(P)-binding Rossmann-fold domains"/>
    <property type="match status" value="1"/>
</dbReference>
<evidence type="ECO:0000259" key="13">
    <source>
        <dbReference type="Pfam" id="PF00763"/>
    </source>
</evidence>
<dbReference type="GO" id="GO:0000105">
    <property type="term" value="P:L-histidine biosynthetic process"/>
    <property type="evidence" value="ECO:0007669"/>
    <property type="project" value="UniProtKB-KW"/>
</dbReference>
<feature type="domain" description="Tetrahydrofolate dehydrogenase/cyclohydrolase catalytic" evidence="13">
    <location>
        <begin position="4"/>
        <end position="119"/>
    </location>
</feature>
<evidence type="ECO:0000313" key="16">
    <source>
        <dbReference type="Proteomes" id="UP000580856"/>
    </source>
</evidence>
<dbReference type="SUPFAM" id="SSF53223">
    <property type="entry name" value="Aminoacid dehydrogenase-like, N-terminal domain"/>
    <property type="match status" value="1"/>
</dbReference>
<comment type="caution">
    <text evidence="15">The sequence shown here is derived from an EMBL/GenBank/DDBJ whole genome shotgun (WGS) entry which is preliminary data.</text>
</comment>
<evidence type="ECO:0000256" key="12">
    <source>
        <dbReference type="HAMAP-Rule" id="MF_01576"/>
    </source>
</evidence>
<evidence type="ECO:0000256" key="10">
    <source>
        <dbReference type="ARBA" id="ARBA00023167"/>
    </source>
</evidence>
<dbReference type="UniPathway" id="UPA00193"/>
<dbReference type="NCBIfam" id="NF010781">
    <property type="entry name" value="PRK14184.1"/>
    <property type="match status" value="1"/>
</dbReference>
<dbReference type="NCBIfam" id="NF010783">
    <property type="entry name" value="PRK14186.1"/>
    <property type="match status" value="1"/>
</dbReference>
<dbReference type="PRINTS" id="PR00085">
    <property type="entry name" value="THFDHDRGNASE"/>
</dbReference>
<comment type="catalytic activity">
    <reaction evidence="12">
        <text>(6R)-5,10-methylene-5,6,7,8-tetrahydrofolate + NADP(+) = (6R)-5,10-methenyltetrahydrofolate + NADPH</text>
        <dbReference type="Rhea" id="RHEA:22812"/>
        <dbReference type="ChEBI" id="CHEBI:15636"/>
        <dbReference type="ChEBI" id="CHEBI:57455"/>
        <dbReference type="ChEBI" id="CHEBI:57783"/>
        <dbReference type="ChEBI" id="CHEBI:58349"/>
        <dbReference type="EC" id="1.5.1.5"/>
    </reaction>
</comment>
<dbReference type="EC" id="3.5.4.9" evidence="12"/>
<evidence type="ECO:0000256" key="2">
    <source>
        <dbReference type="ARBA" id="ARBA00011738"/>
    </source>
</evidence>
<keyword evidence="3 12" id="KW-0554">One-carbon metabolism</keyword>
<comment type="function">
    <text evidence="12">Catalyzes the oxidation of 5,10-methylenetetrahydrofolate to 5,10-methenyltetrahydrofolate and then the hydrolysis of 5,10-methenyltetrahydrofolate to 10-formyltetrahydrofolate.</text>
</comment>
<dbReference type="InterPro" id="IPR020867">
    <property type="entry name" value="THF_DH/CycHdrlase_CS"/>
</dbReference>
<dbReference type="Gene3D" id="3.40.50.10860">
    <property type="entry name" value="Leucine Dehydrogenase, chain A, domain 1"/>
    <property type="match status" value="1"/>
</dbReference>
<keyword evidence="11 12" id="KW-0511">Multifunctional enzyme</keyword>
<dbReference type="InterPro" id="IPR000672">
    <property type="entry name" value="THF_DH/CycHdrlase"/>
</dbReference>
<dbReference type="FunFam" id="3.40.50.10860:FF:000005">
    <property type="entry name" value="C-1-tetrahydrofolate synthase, cytoplasmic, putative"/>
    <property type="match status" value="1"/>
</dbReference>
<dbReference type="InterPro" id="IPR036291">
    <property type="entry name" value="NAD(P)-bd_dom_sf"/>
</dbReference>
<dbReference type="GO" id="GO:0035999">
    <property type="term" value="P:tetrahydrofolate interconversion"/>
    <property type="evidence" value="ECO:0007669"/>
    <property type="project" value="UniProtKB-UniRule"/>
</dbReference>
<dbReference type="RefSeq" id="WP_167941645.1">
    <property type="nucleotide sequence ID" value="NZ_JAATJA010000002.1"/>
</dbReference>
<evidence type="ECO:0000256" key="8">
    <source>
        <dbReference type="ARBA" id="ARBA00023002"/>
    </source>
</evidence>
<comment type="similarity">
    <text evidence="12">Belongs to the tetrahydrofolate dehydrogenase/cyclohydrolase family.</text>
</comment>
<dbReference type="HAMAP" id="MF_01576">
    <property type="entry name" value="THF_DHG_CYH"/>
    <property type="match status" value="1"/>
</dbReference>
<dbReference type="InterPro" id="IPR020631">
    <property type="entry name" value="THF_DH/CycHdrlase_NAD-bd_dom"/>
</dbReference>
<keyword evidence="9 12" id="KW-0368">Histidine biosynthesis</keyword>
<dbReference type="EC" id="1.5.1.5" evidence="12"/>
<keyword evidence="7 12" id="KW-0521">NADP</keyword>
<dbReference type="Pfam" id="PF02882">
    <property type="entry name" value="THF_DHG_CYH_C"/>
    <property type="match status" value="1"/>
</dbReference>
<reference evidence="15 16" key="1">
    <citation type="submission" date="2020-03" db="EMBL/GenBank/DDBJ databases">
        <title>Genomic Encyclopedia of Type Strains, Phase IV (KMG-IV): sequencing the most valuable type-strain genomes for metagenomic binning, comparative biology and taxonomic classification.</title>
        <authorList>
            <person name="Goeker M."/>
        </authorList>
    </citation>
    <scope>NUCLEOTIDE SEQUENCE [LARGE SCALE GENOMIC DNA]</scope>
    <source>
        <strain evidence="15 16">DSM 24233</strain>
    </source>
</reference>
<proteinExistence type="inferred from homology"/>
<feature type="domain" description="Tetrahydrofolate dehydrogenase/cyclohydrolase NAD(P)-binding" evidence="14">
    <location>
        <begin position="138"/>
        <end position="283"/>
    </location>
</feature>
<comment type="catalytic activity">
    <reaction evidence="12">
        <text>(6R)-5,10-methenyltetrahydrofolate + H2O = (6R)-10-formyltetrahydrofolate + H(+)</text>
        <dbReference type="Rhea" id="RHEA:23700"/>
        <dbReference type="ChEBI" id="CHEBI:15377"/>
        <dbReference type="ChEBI" id="CHEBI:15378"/>
        <dbReference type="ChEBI" id="CHEBI:57455"/>
        <dbReference type="ChEBI" id="CHEBI:195366"/>
        <dbReference type="EC" id="3.5.4.9"/>
    </reaction>
</comment>
<dbReference type="CDD" id="cd01080">
    <property type="entry name" value="NAD_bind_m-THF_DH_Cyclohyd"/>
    <property type="match status" value="1"/>
</dbReference>
<evidence type="ECO:0000256" key="11">
    <source>
        <dbReference type="ARBA" id="ARBA00023268"/>
    </source>
</evidence>
<keyword evidence="5 12" id="KW-0658">Purine biosynthesis</keyword>
<evidence type="ECO:0000256" key="1">
    <source>
        <dbReference type="ARBA" id="ARBA00004777"/>
    </source>
</evidence>
<dbReference type="Pfam" id="PF00763">
    <property type="entry name" value="THF_DHG_CYH"/>
    <property type="match status" value="1"/>
</dbReference>
<gene>
    <name evidence="12" type="primary">folD</name>
    <name evidence="15" type="ORF">GGQ74_002266</name>
</gene>
<dbReference type="GO" id="GO:0005829">
    <property type="term" value="C:cytosol"/>
    <property type="evidence" value="ECO:0007669"/>
    <property type="project" value="TreeGrafter"/>
</dbReference>
<evidence type="ECO:0000256" key="9">
    <source>
        <dbReference type="ARBA" id="ARBA00023102"/>
    </source>
</evidence>
<feature type="binding site" evidence="12">
    <location>
        <position position="234"/>
    </location>
    <ligand>
        <name>NADP(+)</name>
        <dbReference type="ChEBI" id="CHEBI:58349"/>
    </ligand>
</feature>